<dbReference type="RefSeq" id="WP_157171683.1">
    <property type="nucleotide sequence ID" value="NZ_CAWPHS010000030.1"/>
</dbReference>
<feature type="compositionally biased region" description="Basic and acidic residues" evidence="1">
    <location>
        <begin position="312"/>
        <end position="323"/>
    </location>
</feature>
<evidence type="ECO:0000313" key="3">
    <source>
        <dbReference type="Proteomes" id="UP000523447"/>
    </source>
</evidence>
<dbReference type="Proteomes" id="UP000523447">
    <property type="component" value="Unassembled WGS sequence"/>
</dbReference>
<keyword evidence="3" id="KW-1185">Reference proteome</keyword>
<organism evidence="2 3">
    <name type="scientific">Nocardia veterana</name>
    <dbReference type="NCBI Taxonomy" id="132249"/>
    <lineage>
        <taxon>Bacteria</taxon>
        <taxon>Bacillati</taxon>
        <taxon>Actinomycetota</taxon>
        <taxon>Actinomycetes</taxon>
        <taxon>Mycobacteriales</taxon>
        <taxon>Nocardiaceae</taxon>
        <taxon>Nocardia</taxon>
    </lineage>
</organism>
<proteinExistence type="predicted"/>
<feature type="region of interest" description="Disordered" evidence="1">
    <location>
        <begin position="1"/>
        <end position="33"/>
    </location>
</feature>
<dbReference type="EMBL" id="JAAXPE010000036">
    <property type="protein sequence ID" value="NKY88876.1"/>
    <property type="molecule type" value="Genomic_DNA"/>
</dbReference>
<evidence type="ECO:0000256" key="1">
    <source>
        <dbReference type="SAM" id="MobiDB-lite"/>
    </source>
</evidence>
<protein>
    <submittedName>
        <fullName evidence="2">Replication protein</fullName>
    </submittedName>
</protein>
<comment type="caution">
    <text evidence="2">The sequence shown here is derived from an EMBL/GenBank/DDBJ whole genome shotgun (WGS) entry which is preliminary data.</text>
</comment>
<gene>
    <name evidence="2" type="ORF">HGA07_25075</name>
</gene>
<accession>A0A7X6M364</accession>
<dbReference type="AlphaFoldDB" id="A0A7X6M364"/>
<sequence length="484" mass="53296">MTNHWSQDIARPQTETTDRQRVSPRGNSFSDVLPHRALRPVDDEWSKTIEAAIIGPYRGSSPARRRRGRAKCPTSLVRGHVCGHQCTAISPRLLAIWGGKQAACRRLCRVQLDPRRDDNDSPYAGVQCWITREAWLESIGSTFDRRYRSIRPILVKKRAGAKNSGGGVTKKTFLKVAAVMAAAANSGTGRECRLTNASIAERSGVSVTQVTRVRLAMLLMGVATEVLRGRQRTYAERMASWRVGDKARGWASVWALHPAREAVDNSVVRRDGVYPGQAKMATHPARGHFSGGKVTSSGSYLTTGCGKRGASRRNEKQGARRKAEAAPQKALILALKWLADARTPLWAHRNRADAWAVVLAPAAEHGWTADDLNDELRAVEVRHPLAYVRGMLARVDLPFPRHLVREIELQRAAQAQATIDAAVEGAVTEVKQAVHARAEEALGGEGRRSALAQASAIGEASENRRKAGEQFDHRAHWRRLAYGR</sequence>
<feature type="region of interest" description="Disordered" evidence="1">
    <location>
        <begin position="300"/>
        <end position="323"/>
    </location>
</feature>
<reference evidence="2 3" key="1">
    <citation type="submission" date="2020-04" db="EMBL/GenBank/DDBJ databases">
        <title>MicrobeNet Type strains.</title>
        <authorList>
            <person name="Nicholson A.C."/>
        </authorList>
    </citation>
    <scope>NUCLEOTIDE SEQUENCE [LARGE SCALE GENOMIC DNA]</scope>
    <source>
        <strain evidence="2 3">DSM 44445</strain>
    </source>
</reference>
<evidence type="ECO:0000313" key="2">
    <source>
        <dbReference type="EMBL" id="NKY88876.1"/>
    </source>
</evidence>
<name>A0A7X6M364_9NOCA</name>